<dbReference type="AlphaFoldDB" id="A0A0B8QSM3"/>
<gene>
    <name evidence="1" type="ORF">JCM19241_751</name>
</gene>
<dbReference type="EMBL" id="BBSC01000011">
    <property type="protein sequence ID" value="GAM78023.1"/>
    <property type="molecule type" value="Genomic_DNA"/>
</dbReference>
<sequence>MLSIAWSSHSAIISLTLGFIGSLISAKTVEEQDATSDKSKAALKTLLLT</sequence>
<accession>A0A0B8QSM3</accession>
<organism evidence="1 2">
    <name type="scientific">Vibrio ishigakensis</name>
    <dbReference type="NCBI Taxonomy" id="1481914"/>
    <lineage>
        <taxon>Bacteria</taxon>
        <taxon>Pseudomonadati</taxon>
        <taxon>Pseudomonadota</taxon>
        <taxon>Gammaproteobacteria</taxon>
        <taxon>Vibrionales</taxon>
        <taxon>Vibrionaceae</taxon>
        <taxon>Vibrio</taxon>
    </lineage>
</organism>
<evidence type="ECO:0000313" key="1">
    <source>
        <dbReference type="EMBL" id="GAM78023.1"/>
    </source>
</evidence>
<protein>
    <submittedName>
        <fullName evidence="1">Uncharacterized protein</fullName>
    </submittedName>
</protein>
<reference evidence="1 2" key="1">
    <citation type="submission" date="2015-01" db="EMBL/GenBank/DDBJ databases">
        <title>Vibrio sp. C94 JCM 19241 whole genome shotgun sequence.</title>
        <authorList>
            <person name="Sawabe T."/>
            <person name="Meirelles P."/>
            <person name="Feng G."/>
            <person name="Sayaka M."/>
            <person name="Hattori M."/>
            <person name="Ohkuma M."/>
        </authorList>
    </citation>
    <scope>NUCLEOTIDE SEQUENCE [LARGE SCALE GENOMIC DNA]</scope>
    <source>
        <strain evidence="2">JCM 19241</strain>
    </source>
</reference>
<reference evidence="1 2" key="2">
    <citation type="submission" date="2015-01" db="EMBL/GenBank/DDBJ databases">
        <authorList>
            <consortium name="NBRP consortium"/>
            <person name="Sawabe T."/>
            <person name="Meirelles P."/>
            <person name="Feng G."/>
            <person name="Sayaka M."/>
            <person name="Hattori M."/>
            <person name="Ohkuma M."/>
        </authorList>
    </citation>
    <scope>NUCLEOTIDE SEQUENCE [LARGE SCALE GENOMIC DNA]</scope>
    <source>
        <strain evidence="2">JCM 19241</strain>
    </source>
</reference>
<proteinExistence type="predicted"/>
<evidence type="ECO:0000313" key="2">
    <source>
        <dbReference type="Proteomes" id="UP000031666"/>
    </source>
</evidence>
<comment type="caution">
    <text evidence="1">The sequence shown here is derived from an EMBL/GenBank/DDBJ whole genome shotgun (WGS) entry which is preliminary data.</text>
</comment>
<dbReference type="Proteomes" id="UP000031666">
    <property type="component" value="Unassembled WGS sequence"/>
</dbReference>
<name>A0A0B8QSM3_9VIBR</name>